<evidence type="ECO:0000256" key="2">
    <source>
        <dbReference type="ARBA" id="ARBA00022737"/>
    </source>
</evidence>
<feature type="compositionally biased region" description="Polar residues" evidence="6">
    <location>
        <begin position="35"/>
        <end position="47"/>
    </location>
</feature>
<dbReference type="GO" id="GO:0006357">
    <property type="term" value="P:regulation of transcription by RNA polymerase II"/>
    <property type="evidence" value="ECO:0000318"/>
    <property type="project" value="GO_Central"/>
</dbReference>
<dbReference type="Gene3D" id="3.30.160.60">
    <property type="entry name" value="Classic Zinc Finger"/>
    <property type="match status" value="2"/>
</dbReference>
<dbReference type="PROSITE" id="PS50157">
    <property type="entry name" value="ZINC_FINGER_C2H2_2"/>
    <property type="match status" value="2"/>
</dbReference>
<dbReference type="PANTHER" id="PTHR24408">
    <property type="entry name" value="ZINC FINGER PROTEIN"/>
    <property type="match status" value="1"/>
</dbReference>
<evidence type="ECO:0000256" key="4">
    <source>
        <dbReference type="ARBA" id="ARBA00022833"/>
    </source>
</evidence>
<dbReference type="EMBL" id="CH991555">
    <property type="protein sequence ID" value="EDQ88382.1"/>
    <property type="molecule type" value="Genomic_DNA"/>
</dbReference>
<dbReference type="InterPro" id="IPR036236">
    <property type="entry name" value="Znf_C2H2_sf"/>
</dbReference>
<feature type="compositionally biased region" description="Basic and acidic residues" evidence="6">
    <location>
        <begin position="155"/>
        <end position="165"/>
    </location>
</feature>
<dbReference type="STRING" id="81824.A9V2I2"/>
<dbReference type="AlphaFoldDB" id="A9V2I2"/>
<accession>A9V2I2</accession>
<proteinExistence type="predicted"/>
<feature type="region of interest" description="Disordered" evidence="6">
    <location>
        <begin position="35"/>
        <end position="267"/>
    </location>
</feature>
<evidence type="ECO:0000256" key="1">
    <source>
        <dbReference type="ARBA" id="ARBA00022723"/>
    </source>
</evidence>
<feature type="compositionally biased region" description="Low complexity" evidence="6">
    <location>
        <begin position="69"/>
        <end position="79"/>
    </location>
</feature>
<feature type="compositionally biased region" description="Basic and acidic residues" evidence="6">
    <location>
        <begin position="227"/>
        <end position="237"/>
    </location>
</feature>
<feature type="compositionally biased region" description="Basic residues" evidence="6">
    <location>
        <begin position="174"/>
        <end position="188"/>
    </location>
</feature>
<keyword evidence="2" id="KW-0677">Repeat</keyword>
<dbReference type="SMART" id="SM00355">
    <property type="entry name" value="ZnF_C2H2"/>
    <property type="match status" value="2"/>
</dbReference>
<dbReference type="eggNOG" id="KOG1721">
    <property type="taxonomic scope" value="Eukaryota"/>
</dbReference>
<dbReference type="PANTHER" id="PTHR24408:SF58">
    <property type="entry name" value="TRANSCRIPTION FACTOR (TFIIIA), PUTATIVE (AFU_ORTHOLOGUE AFUA_1G05150)-RELATED"/>
    <property type="match status" value="1"/>
</dbReference>
<evidence type="ECO:0000313" key="8">
    <source>
        <dbReference type="EMBL" id="EDQ88382.1"/>
    </source>
</evidence>
<dbReference type="GO" id="GO:0008270">
    <property type="term" value="F:zinc ion binding"/>
    <property type="evidence" value="ECO:0007669"/>
    <property type="project" value="UniProtKB-KW"/>
</dbReference>
<feature type="compositionally biased region" description="Low complexity" evidence="6">
    <location>
        <begin position="189"/>
        <end position="219"/>
    </location>
</feature>
<evidence type="ECO:0000259" key="7">
    <source>
        <dbReference type="PROSITE" id="PS50157"/>
    </source>
</evidence>
<dbReference type="PROSITE" id="PS00028">
    <property type="entry name" value="ZINC_FINGER_C2H2_1"/>
    <property type="match status" value="2"/>
</dbReference>
<feature type="region of interest" description="Disordered" evidence="6">
    <location>
        <begin position="298"/>
        <end position="325"/>
    </location>
</feature>
<sequence length="538" mass="56681">MAAAAVRHLLRQSQTLALPTISLATAAAAEQTVPVTATKPMSSQSSADVPAKMDASSPSPPPTAHKAHSSSTSPSASPSSDHDERLSARDADLSAGEQVDTAESPASSVSTRTPQQQSQTEVTGLGSRATSHQDSKCNKEDAEETPKSPRKRPKRCESSETHDVKQANGPSKALAHKGRGKSKPKAKPKASGSHATGNQNPNTGSTTTTAPTPPTTVVNIQATSVDTRTETDTDLSKSKSISQNKTKTKPKSSLTTDIPGGLTKQSLRTSPVLGQSTTFIEHPVLADSRSTAVKADLTKTTDSLRANSDSSQPPETSKMPRMVEGKDPSRLFCRYCGRRFQTTAHVRRHERIHSGEKPFKCRVCGKAFNQRGNRNVHERSAHGHVQADPHHDSPGVSLADRRPEVRPDGSGSGRTDNGTALGHVPSLSMVAPNPWGFSAGALPQPSGNPANMSPFLIPVTYASGWPWNPSMAALSMMMPQTNMMNWGAMPAASASSPTAAAATSPAIANQANLMAMMQQWMQASGMPSMPSTATNSSS</sequence>
<dbReference type="InterPro" id="IPR013087">
    <property type="entry name" value="Znf_C2H2_type"/>
</dbReference>
<keyword evidence="3 5" id="KW-0863">Zinc-finger</keyword>
<feature type="compositionally biased region" description="Basic and acidic residues" evidence="6">
    <location>
        <begin position="131"/>
        <end position="147"/>
    </location>
</feature>
<reference evidence="8 9" key="1">
    <citation type="journal article" date="2008" name="Nature">
        <title>The genome of the choanoflagellate Monosiga brevicollis and the origin of metazoans.</title>
        <authorList>
            <consortium name="JGI Sequencing"/>
            <person name="King N."/>
            <person name="Westbrook M.J."/>
            <person name="Young S.L."/>
            <person name="Kuo A."/>
            <person name="Abedin M."/>
            <person name="Chapman J."/>
            <person name="Fairclough S."/>
            <person name="Hellsten U."/>
            <person name="Isogai Y."/>
            <person name="Letunic I."/>
            <person name="Marr M."/>
            <person name="Pincus D."/>
            <person name="Putnam N."/>
            <person name="Rokas A."/>
            <person name="Wright K.J."/>
            <person name="Zuzow R."/>
            <person name="Dirks W."/>
            <person name="Good M."/>
            <person name="Goodstein D."/>
            <person name="Lemons D."/>
            <person name="Li W."/>
            <person name="Lyons J.B."/>
            <person name="Morris A."/>
            <person name="Nichols S."/>
            <person name="Richter D.J."/>
            <person name="Salamov A."/>
            <person name="Bork P."/>
            <person name="Lim W.A."/>
            <person name="Manning G."/>
            <person name="Miller W.T."/>
            <person name="McGinnis W."/>
            <person name="Shapiro H."/>
            <person name="Tjian R."/>
            <person name="Grigoriev I.V."/>
            <person name="Rokhsar D."/>
        </authorList>
    </citation>
    <scope>NUCLEOTIDE SEQUENCE [LARGE SCALE GENOMIC DNA]</scope>
    <source>
        <strain evidence="9">MX1 / ATCC 50154</strain>
    </source>
</reference>
<evidence type="ECO:0000256" key="5">
    <source>
        <dbReference type="PROSITE-ProRule" id="PRU00042"/>
    </source>
</evidence>
<feature type="compositionally biased region" description="Polar residues" evidence="6">
    <location>
        <begin position="298"/>
        <end position="315"/>
    </location>
</feature>
<feature type="domain" description="C2H2-type" evidence="7">
    <location>
        <begin position="359"/>
        <end position="389"/>
    </location>
</feature>
<dbReference type="GO" id="GO:0005654">
    <property type="term" value="C:nucleoplasm"/>
    <property type="evidence" value="ECO:0000318"/>
    <property type="project" value="GO_Central"/>
</dbReference>
<dbReference type="GO" id="GO:0000978">
    <property type="term" value="F:RNA polymerase II cis-regulatory region sequence-specific DNA binding"/>
    <property type="evidence" value="ECO:0000318"/>
    <property type="project" value="GO_Central"/>
</dbReference>
<feature type="region of interest" description="Disordered" evidence="6">
    <location>
        <begin position="378"/>
        <end position="425"/>
    </location>
</feature>
<organism evidence="8 9">
    <name type="scientific">Monosiga brevicollis</name>
    <name type="common">Choanoflagellate</name>
    <dbReference type="NCBI Taxonomy" id="81824"/>
    <lineage>
        <taxon>Eukaryota</taxon>
        <taxon>Choanoflagellata</taxon>
        <taxon>Craspedida</taxon>
        <taxon>Salpingoecidae</taxon>
        <taxon>Monosiga</taxon>
    </lineage>
</organism>
<feature type="compositionally biased region" description="Basic and acidic residues" evidence="6">
    <location>
        <begin position="378"/>
        <end position="407"/>
    </location>
</feature>
<keyword evidence="1" id="KW-0479">Metal-binding</keyword>
<dbReference type="InParanoid" id="A9V2I2"/>
<dbReference type="Proteomes" id="UP000001357">
    <property type="component" value="Unassembled WGS sequence"/>
</dbReference>
<feature type="compositionally biased region" description="Polar residues" evidence="6">
    <location>
        <begin position="104"/>
        <end position="130"/>
    </location>
</feature>
<gene>
    <name evidence="8" type="ORF">MONBRDRAFT_26487</name>
</gene>
<protein>
    <recommendedName>
        <fullName evidence="7">C2H2-type domain-containing protein</fullName>
    </recommendedName>
</protein>
<dbReference type="SUPFAM" id="SSF57667">
    <property type="entry name" value="beta-beta-alpha zinc fingers"/>
    <property type="match status" value="1"/>
</dbReference>
<keyword evidence="9" id="KW-1185">Reference proteome</keyword>
<feature type="compositionally biased region" description="Basic and acidic residues" evidence="6">
    <location>
        <begin position="80"/>
        <end position="92"/>
    </location>
</feature>
<keyword evidence="4" id="KW-0862">Zinc</keyword>
<evidence type="ECO:0000256" key="3">
    <source>
        <dbReference type="ARBA" id="ARBA00022771"/>
    </source>
</evidence>
<feature type="domain" description="C2H2-type" evidence="7">
    <location>
        <begin position="331"/>
        <end position="358"/>
    </location>
</feature>
<dbReference type="GeneID" id="5892176"/>
<dbReference type="OMA" id="THNRCAD"/>
<dbReference type="GO" id="GO:0001227">
    <property type="term" value="F:DNA-binding transcription repressor activity, RNA polymerase II-specific"/>
    <property type="evidence" value="ECO:0000318"/>
    <property type="project" value="GO_Central"/>
</dbReference>
<name>A9V2I2_MONBE</name>
<dbReference type="RefSeq" id="XP_001746975.1">
    <property type="nucleotide sequence ID" value="XM_001746923.1"/>
</dbReference>
<evidence type="ECO:0000256" key="6">
    <source>
        <dbReference type="SAM" id="MobiDB-lite"/>
    </source>
</evidence>
<dbReference type="FunFam" id="3.30.160.60:FF:000176">
    <property type="entry name" value="zinc finger protein 70"/>
    <property type="match status" value="1"/>
</dbReference>
<dbReference type="Pfam" id="PF00096">
    <property type="entry name" value="zf-C2H2"/>
    <property type="match status" value="1"/>
</dbReference>
<dbReference type="KEGG" id="mbr:MONBRDRAFT_26487"/>
<evidence type="ECO:0000313" key="9">
    <source>
        <dbReference type="Proteomes" id="UP000001357"/>
    </source>
</evidence>